<dbReference type="RefSeq" id="WP_104829128.1">
    <property type="nucleotide sequence ID" value="NZ_PJCH01000005.1"/>
</dbReference>
<dbReference type="OrthoDB" id="9803381at2"/>
<dbReference type="InterPro" id="IPR018076">
    <property type="entry name" value="T2SS_GspF_dom"/>
</dbReference>
<dbReference type="Pfam" id="PF00482">
    <property type="entry name" value="T2SSF"/>
    <property type="match status" value="1"/>
</dbReference>
<keyword evidence="2" id="KW-1003">Cell membrane</keyword>
<evidence type="ECO:0000256" key="5">
    <source>
        <dbReference type="ARBA" id="ARBA00023136"/>
    </source>
</evidence>
<organism evidence="8 9">
    <name type="scientific">Hyphococcus luteus</name>
    <dbReference type="NCBI Taxonomy" id="2058213"/>
    <lineage>
        <taxon>Bacteria</taxon>
        <taxon>Pseudomonadati</taxon>
        <taxon>Pseudomonadota</taxon>
        <taxon>Alphaproteobacteria</taxon>
        <taxon>Parvularculales</taxon>
        <taxon>Parvularculaceae</taxon>
        <taxon>Hyphococcus</taxon>
    </lineage>
</organism>
<feature type="transmembrane region" description="Helical" evidence="6">
    <location>
        <begin position="284"/>
        <end position="304"/>
    </location>
</feature>
<proteinExistence type="predicted"/>
<comment type="caution">
    <text evidence="8">The sequence shown here is derived from an EMBL/GenBank/DDBJ whole genome shotgun (WGS) entry which is preliminary data.</text>
</comment>
<evidence type="ECO:0000256" key="3">
    <source>
        <dbReference type="ARBA" id="ARBA00022692"/>
    </source>
</evidence>
<evidence type="ECO:0000256" key="4">
    <source>
        <dbReference type="ARBA" id="ARBA00022989"/>
    </source>
</evidence>
<gene>
    <name evidence="8" type="ORF">CW354_05900</name>
</gene>
<comment type="subcellular location">
    <subcellularLocation>
        <location evidence="1">Cell membrane</location>
        <topology evidence="1">Multi-pass membrane protein</topology>
    </subcellularLocation>
</comment>
<feature type="transmembrane region" description="Helical" evidence="6">
    <location>
        <begin position="105"/>
        <end position="122"/>
    </location>
</feature>
<evidence type="ECO:0000256" key="1">
    <source>
        <dbReference type="ARBA" id="ARBA00004651"/>
    </source>
</evidence>
<evidence type="ECO:0000259" key="7">
    <source>
        <dbReference type="Pfam" id="PF00482"/>
    </source>
</evidence>
<feature type="transmembrane region" description="Helical" evidence="6">
    <location>
        <begin position="253"/>
        <end position="272"/>
    </location>
</feature>
<dbReference type="InterPro" id="IPR042094">
    <property type="entry name" value="T2SS_GspF_sf"/>
</dbReference>
<sequence length="315" mass="33969">MTSVSAALTLLLIGSAALVAAYLEGRSVRLMLDRRINLVRPLTVAADREDGAGAFLGRMDAALCALFSFGLKRGWKPRTNGLVLLATAAGAMAATWAIASLILGFPGWLGAALGVLAFMIAPRQQLRIVQEKVERQFIEVFPDAVEMIVRMLRAGLPVTTAIRSVAREAAYPVDEVFTGLADQMDIGVAFEDALRKTAESIGLRDFRYFSVAASLQRTTGGNLATTLESLSETIRKKRAMRLRAKAVTAEVRMTAYILGAMPFFIVGALLLTQPDYLAPLVTDPRGNIIAAAALVLLVLAFVIIRSMMRTVTRPS</sequence>
<evidence type="ECO:0000256" key="2">
    <source>
        <dbReference type="ARBA" id="ARBA00022475"/>
    </source>
</evidence>
<accession>A0A2S7K5V4</accession>
<keyword evidence="3 6" id="KW-0812">Transmembrane</keyword>
<keyword evidence="9" id="KW-1185">Reference proteome</keyword>
<dbReference type="EMBL" id="PJCH01000005">
    <property type="protein sequence ID" value="PQA87883.1"/>
    <property type="molecule type" value="Genomic_DNA"/>
</dbReference>
<feature type="domain" description="Type II secretion system protein GspF" evidence="7">
    <location>
        <begin position="146"/>
        <end position="270"/>
    </location>
</feature>
<feature type="transmembrane region" description="Helical" evidence="6">
    <location>
        <begin position="81"/>
        <end position="99"/>
    </location>
</feature>
<name>A0A2S7K5V4_9PROT</name>
<dbReference type="PANTHER" id="PTHR35007:SF1">
    <property type="entry name" value="PILUS ASSEMBLY PROTEIN"/>
    <property type="match status" value="1"/>
</dbReference>
<keyword evidence="5 6" id="KW-0472">Membrane</keyword>
<dbReference type="GO" id="GO:0005886">
    <property type="term" value="C:plasma membrane"/>
    <property type="evidence" value="ECO:0007669"/>
    <property type="project" value="UniProtKB-SubCell"/>
</dbReference>
<dbReference type="Gene3D" id="1.20.81.30">
    <property type="entry name" value="Type II secretion system (T2SS), domain F"/>
    <property type="match status" value="1"/>
</dbReference>
<reference evidence="8 9" key="1">
    <citation type="submission" date="2017-12" db="EMBL/GenBank/DDBJ databases">
        <authorList>
            <person name="Hurst M.R.H."/>
        </authorList>
    </citation>
    <scope>NUCLEOTIDE SEQUENCE [LARGE SCALE GENOMIC DNA]</scope>
    <source>
        <strain evidence="8 9">SY-3-19</strain>
    </source>
</reference>
<keyword evidence="4 6" id="KW-1133">Transmembrane helix</keyword>
<evidence type="ECO:0000313" key="8">
    <source>
        <dbReference type="EMBL" id="PQA87883.1"/>
    </source>
</evidence>
<evidence type="ECO:0000313" key="9">
    <source>
        <dbReference type="Proteomes" id="UP000239504"/>
    </source>
</evidence>
<dbReference type="PANTHER" id="PTHR35007">
    <property type="entry name" value="INTEGRAL MEMBRANE PROTEIN-RELATED"/>
    <property type="match status" value="1"/>
</dbReference>
<dbReference type="Proteomes" id="UP000239504">
    <property type="component" value="Unassembled WGS sequence"/>
</dbReference>
<dbReference type="AlphaFoldDB" id="A0A2S7K5V4"/>
<evidence type="ECO:0000256" key="6">
    <source>
        <dbReference type="SAM" id="Phobius"/>
    </source>
</evidence>
<protein>
    <submittedName>
        <fullName evidence="8">Secretion system protein</fullName>
    </submittedName>
</protein>